<dbReference type="RefSeq" id="WP_172345448.1">
    <property type="nucleotide sequence ID" value="NZ_CASTNK010000062.1"/>
</dbReference>
<gene>
    <name evidence="3" type="ORF">HPS54_10760</name>
</gene>
<reference evidence="3 4" key="1">
    <citation type="submission" date="2020-05" db="EMBL/GenBank/DDBJ databases">
        <title>Distinct polysaccharide utilization as determinants for interspecies competition between intestinal Prevotella spp.</title>
        <authorList>
            <person name="Galvez E.J.C."/>
            <person name="Iljazovic A."/>
            <person name="Strowig T."/>
        </authorList>
    </citation>
    <scope>NUCLEOTIDE SEQUENCE [LARGE SCALE GENOMIC DNA]</scope>
    <source>
        <strain evidence="3 4">PCHR</strain>
    </source>
</reference>
<evidence type="ECO:0000259" key="2">
    <source>
        <dbReference type="Pfam" id="PF19886"/>
    </source>
</evidence>
<evidence type="ECO:0000256" key="1">
    <source>
        <dbReference type="SAM" id="MobiDB-lite"/>
    </source>
</evidence>
<dbReference type="EMBL" id="JABKKJ010000023">
    <property type="protein sequence ID" value="NPE25981.1"/>
    <property type="molecule type" value="Genomic_DNA"/>
</dbReference>
<accession>A0ABX2B385</accession>
<name>A0ABX2B385_9BACT</name>
<organism evidence="3 4">
    <name type="scientific">Xylanibacter caecicola</name>
    <dbReference type="NCBI Taxonomy" id="2736294"/>
    <lineage>
        <taxon>Bacteria</taxon>
        <taxon>Pseudomonadati</taxon>
        <taxon>Bacteroidota</taxon>
        <taxon>Bacteroidia</taxon>
        <taxon>Bacteroidales</taxon>
        <taxon>Prevotellaceae</taxon>
        <taxon>Xylanibacter</taxon>
    </lineage>
</organism>
<dbReference type="InterPro" id="IPR045939">
    <property type="entry name" value="YhcR_N"/>
</dbReference>
<feature type="region of interest" description="Disordered" evidence="1">
    <location>
        <begin position="20"/>
        <end position="50"/>
    </location>
</feature>
<feature type="domain" description="Endonuclease YhcR N-terminal" evidence="2">
    <location>
        <begin position="56"/>
        <end position="164"/>
    </location>
</feature>
<evidence type="ECO:0000313" key="4">
    <source>
        <dbReference type="Proteomes" id="UP000820977"/>
    </source>
</evidence>
<feature type="compositionally biased region" description="Low complexity" evidence="1">
    <location>
        <begin position="29"/>
        <end position="48"/>
    </location>
</feature>
<sequence length="165" mass="18268">MTLLLSCLLLYSCEKPYSEEDTTPNINTGGNNKPSGGDNDPDGNTGTGEYSTGDVVTVKEFIEKEINCQVFVVGYIVGDCTKSISNANFEQPFTQPQALLIADDMNENSTDKVASIQLKSGSRWRSELNLEDNPKLHRRKVMVFGFKERYLGVPGIKSIDAFEFI</sequence>
<comment type="caution">
    <text evidence="3">The sequence shown here is derived from an EMBL/GenBank/DDBJ whole genome shotgun (WGS) entry which is preliminary data.</text>
</comment>
<evidence type="ECO:0000313" key="3">
    <source>
        <dbReference type="EMBL" id="NPE25981.1"/>
    </source>
</evidence>
<keyword evidence="4" id="KW-1185">Reference proteome</keyword>
<dbReference type="Pfam" id="PF19886">
    <property type="entry name" value="DUF6359"/>
    <property type="match status" value="1"/>
</dbReference>
<dbReference type="Proteomes" id="UP000820977">
    <property type="component" value="Unassembled WGS sequence"/>
</dbReference>
<protein>
    <recommendedName>
        <fullName evidence="2">Endonuclease YhcR N-terminal domain-containing protein</fullName>
    </recommendedName>
</protein>
<proteinExistence type="predicted"/>